<dbReference type="CDD" id="cd15831">
    <property type="entry name" value="BTAD"/>
    <property type="match status" value="1"/>
</dbReference>
<dbReference type="InterPro" id="IPR005158">
    <property type="entry name" value="BTAD"/>
</dbReference>
<evidence type="ECO:0000259" key="7">
    <source>
        <dbReference type="SMART" id="SM01043"/>
    </source>
</evidence>
<dbReference type="Gene3D" id="1.25.40.10">
    <property type="entry name" value="Tetratricopeptide repeat domain"/>
    <property type="match status" value="2"/>
</dbReference>
<dbReference type="Gene3D" id="3.40.50.300">
    <property type="entry name" value="P-loop containing nucleotide triphosphate hydrolases"/>
    <property type="match status" value="1"/>
</dbReference>
<dbReference type="InterPro" id="IPR027417">
    <property type="entry name" value="P-loop_NTPase"/>
</dbReference>
<keyword evidence="3" id="KW-0238">DNA-binding</keyword>
<dbReference type="Pfam" id="PF03704">
    <property type="entry name" value="BTAD"/>
    <property type="match status" value="1"/>
</dbReference>
<dbReference type="PANTHER" id="PTHR35807:SF1">
    <property type="entry name" value="TRANSCRIPTIONAL REGULATOR REDD"/>
    <property type="match status" value="1"/>
</dbReference>
<name>A0A7Y6I919_9ACTN</name>
<dbReference type="SMART" id="SM00862">
    <property type="entry name" value="Trans_reg_C"/>
    <property type="match status" value="1"/>
</dbReference>
<dbReference type="InterPro" id="IPR016032">
    <property type="entry name" value="Sig_transdc_resp-reg_C-effctor"/>
</dbReference>
<sequence>MRYRILGPVSAEGPAGPIGLGGPKRLTVLAALLLNANRTVSDGRLTFLVWGERAPRTAAARLQVYVHELRTLLGRERISRVGPGYRIHTATGEIDLEVFERHRAAAREDVDGGRPEAAARHLRAAAALWRGSALAGTSETLAEQERPGLEERRIGALEELFDTELELGRHGDIVDELRAAAAEHALRERLQGQLMLALHRCERRSEALAVFRDTRRRLIDELGIEPGLPLRQLHQRLLTEEAEQAPRAARPPRPAELPRDIRGFAGRERELAWLDAALDTGGAVCVLSGTAGMGKTALALHWAHRAKSRFPGGQLYVDLRGYDPEHEPLTAAAALARLLLSLGADPGRTPGGFDARLGLYRSLLADRAVLLLLDNARSAEQVAPLLPPSGAALVTSRHRLGELVARAGAGQRSLGALPEQDGILLVDGMLGPAGDPAEAAARADLVRLCGGLPLALRIAAANAATPWNGTAAVVNELTAEDPLTGLTVDGTGHNPVTLAFSVSYRALPAADRRVFRLLGLVPGPDFTVEAAAAAAGLPPAEARAALKALAVAHLVEHHRADRFRLHDLVRLYAGAEAAGDPEREAAWSRLTGYYLRLGDAIAAWCAPDEIRLPGHAPPAAGPRVPPAAEEVSTLLAALAQAVRRDPGPGTWRLAEQVWIICDSTGRHGEWLEIAPALLAAAESADLPAVRAMLHHGMGKGLFRAVRREEAVHHLERAAGIATACGWGEGEAESWASLSFALEWTGRLEQAIVHNRRAAGLFAELGSVAGRSRTLNRLGMQYHHLGQLEEAERCRREALGLSREHGLAYAEAIDLRDLGSILIDLGRYDEAEATLAEAFARFDALGAAGAANAHTWLSRLYWETGRWTAARTAARRGLDLARDQGDRLVEAAALIALADTEIRLGLLAEADGSLGLADAFIGAASLRWHQSYALVARARLHAARDDLDGAVRVGLAARDTAHAGGYRLPELAALTALAALHGGRGDRAEAGRAAGQALGLCRAIGHAPCADRLEPFLG</sequence>
<evidence type="ECO:0000256" key="4">
    <source>
        <dbReference type="ARBA" id="ARBA00023163"/>
    </source>
</evidence>
<dbReference type="SUPFAM" id="SSF48452">
    <property type="entry name" value="TPR-like"/>
    <property type="match status" value="3"/>
</dbReference>
<evidence type="ECO:0000256" key="3">
    <source>
        <dbReference type="ARBA" id="ARBA00023125"/>
    </source>
</evidence>
<feature type="domain" description="Bacterial transcriptional activator" evidence="7">
    <location>
        <begin position="94"/>
        <end position="238"/>
    </location>
</feature>
<evidence type="ECO:0000259" key="6">
    <source>
        <dbReference type="SMART" id="SM00862"/>
    </source>
</evidence>
<dbReference type="PRINTS" id="PR00364">
    <property type="entry name" value="DISEASERSIST"/>
</dbReference>
<evidence type="ECO:0000313" key="9">
    <source>
        <dbReference type="Proteomes" id="UP000586042"/>
    </source>
</evidence>
<organism evidence="8 9">
    <name type="scientific">Nonomuraea montanisoli</name>
    <dbReference type="NCBI Taxonomy" id="2741721"/>
    <lineage>
        <taxon>Bacteria</taxon>
        <taxon>Bacillati</taxon>
        <taxon>Actinomycetota</taxon>
        <taxon>Actinomycetes</taxon>
        <taxon>Streptosporangiales</taxon>
        <taxon>Streptosporangiaceae</taxon>
        <taxon>Nonomuraea</taxon>
    </lineage>
</organism>
<dbReference type="Proteomes" id="UP000586042">
    <property type="component" value="Unassembled WGS sequence"/>
</dbReference>
<dbReference type="PROSITE" id="PS50005">
    <property type="entry name" value="TPR"/>
    <property type="match status" value="1"/>
</dbReference>
<keyword evidence="9" id="KW-1185">Reference proteome</keyword>
<evidence type="ECO:0000256" key="1">
    <source>
        <dbReference type="ARBA" id="ARBA00005820"/>
    </source>
</evidence>
<dbReference type="InterPro" id="IPR001867">
    <property type="entry name" value="OmpR/PhoB-type_DNA-bd"/>
</dbReference>
<feature type="domain" description="OmpR/PhoB-type" evidence="6">
    <location>
        <begin position="15"/>
        <end position="87"/>
    </location>
</feature>
<dbReference type="InterPro" id="IPR051677">
    <property type="entry name" value="AfsR-DnrI-RedD_regulator"/>
</dbReference>
<dbReference type="SMART" id="SM00028">
    <property type="entry name" value="TPR"/>
    <property type="match status" value="5"/>
</dbReference>
<keyword evidence="4" id="KW-0804">Transcription</keyword>
<keyword evidence="2" id="KW-0805">Transcription regulation</keyword>
<evidence type="ECO:0000256" key="2">
    <source>
        <dbReference type="ARBA" id="ARBA00023015"/>
    </source>
</evidence>
<dbReference type="SUPFAM" id="SSF46894">
    <property type="entry name" value="C-terminal effector domain of the bipartite response regulators"/>
    <property type="match status" value="1"/>
</dbReference>
<keyword evidence="5" id="KW-0802">TPR repeat</keyword>
<comment type="similarity">
    <text evidence="1">Belongs to the AfsR/DnrI/RedD regulatory family.</text>
</comment>
<dbReference type="AlphaFoldDB" id="A0A7Y6I919"/>
<accession>A0A7Y6I919</accession>
<evidence type="ECO:0000256" key="5">
    <source>
        <dbReference type="PROSITE-ProRule" id="PRU00339"/>
    </source>
</evidence>
<evidence type="ECO:0000313" key="8">
    <source>
        <dbReference type="EMBL" id="NUW33945.1"/>
    </source>
</evidence>
<dbReference type="SMART" id="SM01043">
    <property type="entry name" value="BTAD"/>
    <property type="match status" value="1"/>
</dbReference>
<dbReference type="PANTHER" id="PTHR35807">
    <property type="entry name" value="TRANSCRIPTIONAL REGULATOR REDD-RELATED"/>
    <property type="match status" value="1"/>
</dbReference>
<dbReference type="GO" id="GO:0006355">
    <property type="term" value="P:regulation of DNA-templated transcription"/>
    <property type="evidence" value="ECO:0007669"/>
    <property type="project" value="InterPro"/>
</dbReference>
<dbReference type="EMBL" id="JABWGN010000008">
    <property type="protein sequence ID" value="NUW33945.1"/>
    <property type="molecule type" value="Genomic_DNA"/>
</dbReference>
<dbReference type="GO" id="GO:0003677">
    <property type="term" value="F:DNA binding"/>
    <property type="evidence" value="ECO:0007669"/>
    <property type="project" value="UniProtKB-KW"/>
</dbReference>
<dbReference type="SUPFAM" id="SSF52540">
    <property type="entry name" value="P-loop containing nucleoside triphosphate hydrolases"/>
    <property type="match status" value="1"/>
</dbReference>
<feature type="repeat" description="TPR" evidence="5">
    <location>
        <begin position="771"/>
        <end position="804"/>
    </location>
</feature>
<dbReference type="InterPro" id="IPR011990">
    <property type="entry name" value="TPR-like_helical_dom_sf"/>
</dbReference>
<protein>
    <submittedName>
        <fullName evidence="8">Tetratricopeptide repeat protein</fullName>
    </submittedName>
</protein>
<proteinExistence type="inferred from homology"/>
<dbReference type="GO" id="GO:0000160">
    <property type="term" value="P:phosphorelay signal transduction system"/>
    <property type="evidence" value="ECO:0007669"/>
    <property type="project" value="InterPro"/>
</dbReference>
<dbReference type="RefSeq" id="WP_175591404.1">
    <property type="nucleotide sequence ID" value="NZ_JABWGN010000008.1"/>
</dbReference>
<dbReference type="InterPro" id="IPR036388">
    <property type="entry name" value="WH-like_DNA-bd_sf"/>
</dbReference>
<dbReference type="InterPro" id="IPR019734">
    <property type="entry name" value="TPR_rpt"/>
</dbReference>
<reference evidence="8 9" key="1">
    <citation type="submission" date="2020-06" db="EMBL/GenBank/DDBJ databases">
        <title>Nonomuraea sp. SMC257, a novel actinomycete isolated from soil.</title>
        <authorList>
            <person name="Chanama M."/>
        </authorList>
    </citation>
    <scope>NUCLEOTIDE SEQUENCE [LARGE SCALE GENOMIC DNA]</scope>
    <source>
        <strain evidence="8 9">SMC257</strain>
    </source>
</reference>
<comment type="caution">
    <text evidence="8">The sequence shown here is derived from an EMBL/GenBank/DDBJ whole genome shotgun (WGS) entry which is preliminary data.</text>
</comment>
<dbReference type="Gene3D" id="1.10.10.10">
    <property type="entry name" value="Winged helix-like DNA-binding domain superfamily/Winged helix DNA-binding domain"/>
    <property type="match status" value="1"/>
</dbReference>
<gene>
    <name evidence="8" type="ORF">HTZ77_21280</name>
</gene>
<dbReference type="Pfam" id="PF13424">
    <property type="entry name" value="TPR_12"/>
    <property type="match status" value="1"/>
</dbReference>